<evidence type="ECO:0000256" key="1">
    <source>
        <dbReference type="ARBA" id="ARBA00004117"/>
    </source>
</evidence>
<protein>
    <recommendedName>
        <fullName evidence="4">Flagellar hook protein FlgE</fullName>
    </recommendedName>
</protein>
<feature type="domain" description="Flagellar hook protein FlgE/F/G-like D1" evidence="7">
    <location>
        <begin position="84"/>
        <end position="136"/>
    </location>
</feature>
<dbReference type="RefSeq" id="WP_128564009.1">
    <property type="nucleotide sequence ID" value="NZ_BPQH01000006.1"/>
</dbReference>
<dbReference type="InterPro" id="IPR010930">
    <property type="entry name" value="Flg_bb/hook_C_dom"/>
</dbReference>
<dbReference type="Pfam" id="PF22692">
    <property type="entry name" value="LlgE_F_G_D1"/>
    <property type="match status" value="1"/>
</dbReference>
<dbReference type="InterPro" id="IPR037925">
    <property type="entry name" value="FlgE/F/G-like"/>
</dbReference>
<evidence type="ECO:0000259" key="6">
    <source>
        <dbReference type="Pfam" id="PF06429"/>
    </source>
</evidence>
<keyword evidence="8" id="KW-0966">Cell projection</keyword>
<dbReference type="InterPro" id="IPR053967">
    <property type="entry name" value="LlgE_F_G-like_D1"/>
</dbReference>
<dbReference type="InterPro" id="IPR001444">
    <property type="entry name" value="Flag_bb_rod_N"/>
</dbReference>
<dbReference type="SUPFAM" id="SSF117143">
    <property type="entry name" value="Flagellar hook protein flgE"/>
    <property type="match status" value="1"/>
</dbReference>
<evidence type="ECO:0000313" key="9">
    <source>
        <dbReference type="Proteomes" id="UP001055167"/>
    </source>
</evidence>
<evidence type="ECO:0000256" key="3">
    <source>
        <dbReference type="ARBA" id="ARBA00023143"/>
    </source>
</evidence>
<evidence type="ECO:0000259" key="5">
    <source>
        <dbReference type="Pfam" id="PF00460"/>
    </source>
</evidence>
<dbReference type="Pfam" id="PF00460">
    <property type="entry name" value="Flg_bb_rod"/>
    <property type="match status" value="1"/>
</dbReference>
<name>A0ABQ4QWL8_9HYPH</name>
<evidence type="ECO:0000256" key="4">
    <source>
        <dbReference type="RuleBase" id="RU362116"/>
    </source>
</evidence>
<dbReference type="PANTHER" id="PTHR30435">
    <property type="entry name" value="FLAGELLAR PROTEIN"/>
    <property type="match status" value="1"/>
</dbReference>
<dbReference type="EMBL" id="BPQH01000006">
    <property type="protein sequence ID" value="GJD49619.1"/>
    <property type="molecule type" value="Genomic_DNA"/>
</dbReference>
<organism evidence="8 9">
    <name type="scientific">Methylobacterium crusticola</name>
    <dbReference type="NCBI Taxonomy" id="1697972"/>
    <lineage>
        <taxon>Bacteria</taxon>
        <taxon>Pseudomonadati</taxon>
        <taxon>Pseudomonadota</taxon>
        <taxon>Alphaproteobacteria</taxon>
        <taxon>Hyphomicrobiales</taxon>
        <taxon>Methylobacteriaceae</taxon>
        <taxon>Methylobacterium</taxon>
    </lineage>
</organism>
<comment type="caution">
    <text evidence="8">The sequence shown here is derived from an EMBL/GenBank/DDBJ whole genome shotgun (WGS) entry which is preliminary data.</text>
</comment>
<dbReference type="Pfam" id="PF06429">
    <property type="entry name" value="Flg_bbr_C"/>
    <property type="match status" value="1"/>
</dbReference>
<reference evidence="8" key="2">
    <citation type="submission" date="2021-08" db="EMBL/GenBank/DDBJ databases">
        <authorList>
            <person name="Tani A."/>
            <person name="Ola A."/>
            <person name="Ogura Y."/>
            <person name="Katsura K."/>
            <person name="Hayashi T."/>
        </authorList>
    </citation>
    <scope>NUCLEOTIDE SEQUENCE</scope>
    <source>
        <strain evidence="8">KCTC 52305</strain>
    </source>
</reference>
<keyword evidence="3 4" id="KW-0975">Bacterial flagellum</keyword>
<reference evidence="8" key="1">
    <citation type="journal article" date="2021" name="Front. Microbiol.">
        <title>Comprehensive Comparative Genomics and Phenotyping of Methylobacterium Species.</title>
        <authorList>
            <person name="Alessa O."/>
            <person name="Ogura Y."/>
            <person name="Fujitani Y."/>
            <person name="Takami H."/>
            <person name="Hayashi T."/>
            <person name="Sahin N."/>
            <person name="Tani A."/>
        </authorList>
    </citation>
    <scope>NUCLEOTIDE SEQUENCE</scope>
    <source>
        <strain evidence="8">KCTC 52305</strain>
    </source>
</reference>
<dbReference type="NCBIfam" id="TIGR03506">
    <property type="entry name" value="FlgEFG_subfam"/>
    <property type="match status" value="1"/>
</dbReference>
<comment type="similarity">
    <text evidence="2 4">Belongs to the flagella basal body rod proteins family.</text>
</comment>
<comment type="subcellular location">
    <subcellularLocation>
        <location evidence="1 4">Bacterial flagellum basal body</location>
    </subcellularLocation>
</comment>
<keyword evidence="8" id="KW-0282">Flagellum</keyword>
<evidence type="ECO:0000256" key="2">
    <source>
        <dbReference type="ARBA" id="ARBA00009677"/>
    </source>
</evidence>
<feature type="domain" description="Flagellar basal body rod protein N-terminal" evidence="5">
    <location>
        <begin position="7"/>
        <end position="37"/>
    </location>
</feature>
<dbReference type="PANTHER" id="PTHR30435:SF1">
    <property type="entry name" value="FLAGELLAR HOOK PROTEIN FLGE"/>
    <property type="match status" value="1"/>
</dbReference>
<comment type="function">
    <text evidence="4">A flexible structure which links the flagellar filament to the drive apparatus in the basal body.</text>
</comment>
<accession>A0ABQ4QWL8</accession>
<evidence type="ECO:0000259" key="7">
    <source>
        <dbReference type="Pfam" id="PF22692"/>
    </source>
</evidence>
<dbReference type="InterPro" id="IPR020013">
    <property type="entry name" value="Flagellar_FlgE/F/G"/>
</dbReference>
<keyword evidence="9" id="KW-1185">Reference proteome</keyword>
<gene>
    <name evidence="8" type="primary">flgE_1</name>
    <name evidence="8" type="ORF">OPKNFCMD_2352</name>
</gene>
<proteinExistence type="inferred from homology"/>
<keyword evidence="8" id="KW-0969">Cilium</keyword>
<dbReference type="Proteomes" id="UP001055167">
    <property type="component" value="Unassembled WGS sequence"/>
</dbReference>
<feature type="domain" description="Flagellar basal-body/hook protein C-terminal" evidence="6">
    <location>
        <begin position="413"/>
        <end position="456"/>
    </location>
</feature>
<evidence type="ECO:0000313" key="8">
    <source>
        <dbReference type="EMBL" id="GJD49619.1"/>
    </source>
</evidence>
<sequence>MDVFSALQTAVSGLQAQAFSLDNISGNIANSQTTGFKRIDTTFVDMLAEQPTTRQTSGSVAAYSQLTNTLQGNIAATGVATNMALSGNGFFTVQQKTVDAANQPTFSGTNLYTRRGDFAVDRDGYLVNGANSYLVGQSLDPTTGQATGDGVIKISGAVLPAKATTSISYAANLPSTPSLTGSGSTLLASLPGGDPRILTGTGAGTVAVAASDTPAFLNSSISGGSLTGYSTTGAAANLQLRWAKVANADTTAGTSDTWNLFYATQNGATSSSSTWQNAGAAFAFNGNGQLTAPAGGTLGIPNVTVDGVNLGSIALNTGSGGLTQYGSASGQITTDTLQQDGYAAGTLNSLAVTKEGRVTGTYSNGNSLALAQVDVVRFNAPDALKAQSGGNYAQTDGSGQPLLGLNGTSIIGGNVEQSNTDTAGEFSKLIVTQQAYSANTRVMSTAQQMMSDLINIVR</sequence>